<evidence type="ECO:0000313" key="1">
    <source>
        <dbReference type="Proteomes" id="UP000887572"/>
    </source>
</evidence>
<accession>A0A914HZ26</accession>
<keyword evidence="1" id="KW-1185">Reference proteome</keyword>
<protein>
    <submittedName>
        <fullName evidence="2">Uncharacterized protein</fullName>
    </submittedName>
</protein>
<dbReference type="WBParaSite" id="Gr19_v10_g5351.t2">
    <property type="protein sequence ID" value="Gr19_v10_g5351.t2"/>
    <property type="gene ID" value="Gr19_v10_g5351"/>
</dbReference>
<name>A0A914HZ26_GLORO</name>
<proteinExistence type="predicted"/>
<evidence type="ECO:0000313" key="2">
    <source>
        <dbReference type="WBParaSite" id="Gr19_v10_g5351.t2"/>
    </source>
</evidence>
<reference evidence="2" key="1">
    <citation type="submission" date="2022-11" db="UniProtKB">
        <authorList>
            <consortium name="WormBaseParasite"/>
        </authorList>
    </citation>
    <scope>IDENTIFICATION</scope>
</reference>
<organism evidence="1 2">
    <name type="scientific">Globodera rostochiensis</name>
    <name type="common">Golden nematode worm</name>
    <name type="synonym">Heterodera rostochiensis</name>
    <dbReference type="NCBI Taxonomy" id="31243"/>
    <lineage>
        <taxon>Eukaryota</taxon>
        <taxon>Metazoa</taxon>
        <taxon>Ecdysozoa</taxon>
        <taxon>Nematoda</taxon>
        <taxon>Chromadorea</taxon>
        <taxon>Rhabditida</taxon>
        <taxon>Tylenchina</taxon>
        <taxon>Tylenchomorpha</taxon>
        <taxon>Tylenchoidea</taxon>
        <taxon>Heteroderidae</taxon>
        <taxon>Heteroderinae</taxon>
        <taxon>Globodera</taxon>
    </lineage>
</organism>
<dbReference type="AlphaFoldDB" id="A0A914HZ26"/>
<dbReference type="Proteomes" id="UP000887572">
    <property type="component" value="Unplaced"/>
</dbReference>
<sequence>MTDPLRPFYFSDFAHSLWRRSSGTLKRMAKEAFNCALYDSSVDESVSEQLSARQLDLDENAAQTTTAEHLGLLFSLITTVSS</sequence>